<dbReference type="SUPFAM" id="SSF52210">
    <property type="entry name" value="Succinyl-CoA synthetase domains"/>
    <property type="match status" value="1"/>
</dbReference>
<dbReference type="InterPro" id="IPR013650">
    <property type="entry name" value="ATP-grasp_succ-CoA_synth-type"/>
</dbReference>
<dbReference type="GeneID" id="22913186"/>
<dbReference type="GO" id="GO:0000287">
    <property type="term" value="F:magnesium ion binding"/>
    <property type="evidence" value="ECO:0007669"/>
    <property type="project" value="UniProtKB-UniRule"/>
</dbReference>
<keyword evidence="2 7" id="KW-0816">Tricarboxylic acid cycle</keyword>
<evidence type="ECO:0000256" key="4">
    <source>
        <dbReference type="ARBA" id="ARBA00022723"/>
    </source>
</evidence>
<dbReference type="RefSeq" id="XP_011130773.1">
    <property type="nucleotide sequence ID" value="XM_011132471.1"/>
</dbReference>
<feature type="domain" description="ATP-citrate synthase/succinyl-CoA ligase C-terminal" evidence="8">
    <location>
        <begin position="310"/>
        <end position="409"/>
    </location>
</feature>
<comment type="caution">
    <text evidence="7">Lacks conserved residue(s) required for the propagation of feature annotation.</text>
</comment>
<dbReference type="Pfam" id="PF00549">
    <property type="entry name" value="Ligase_CoA"/>
    <property type="match status" value="1"/>
</dbReference>
<dbReference type="NCBIfam" id="NF001913">
    <property type="entry name" value="PRK00696.1"/>
    <property type="match status" value="1"/>
</dbReference>
<sequence length="447" mass="47540">MVLCKTGVRFGACPGRGLALHEYQAKALMDKYGLPTQMGLTADSSAEAGQSAKALLSKGAGTVVLKAQVFAGGRGKGSLSSGLKGGVQFVKSPERAAELASQMLGHRLTTHQTPAEGLEVRKLLLTEAVDIAREFYLAIILDRTQGGPCIVCSREGGVDIEEVAKTKPEAIRVIPVNIAKGVGVRELAAVCETLLPTVESALPASAAGLSDRQKKAVYRSLCAQLQDTVKKLYQLFEKSDASQIEINPIAVTGDDRVVCVDAKLGFDDNAFFRQKELFAQEDTSVRCPRELAAEAEHMNYVSMDGNVGCLVNGAGLAMATMDLLTVHGGSPANFLDLGGGATKEQVLKSFELLTSDPKVQAIFVNIFGGITRCDVVAQGILEAAQLCNMDRPLIVRLAGNNAEKAKQILSNPPKGLNIHYVQDFSNAAKTAVEIANRPQRLPYTLTA</sequence>
<dbReference type="FunFam" id="3.30.1490.20:FF:000002">
    <property type="entry name" value="Succinate--CoA ligase [ADP-forming] subunit beta"/>
    <property type="match status" value="1"/>
</dbReference>
<evidence type="ECO:0000256" key="1">
    <source>
        <dbReference type="ARBA" id="ARBA00005064"/>
    </source>
</evidence>
<dbReference type="UniPathway" id="UPA00223">
    <property type="reaction ID" value="UER00999"/>
</dbReference>
<comment type="subunit">
    <text evidence="7">Heterodimer of an alpha and a beta subunit.</text>
</comment>
<keyword evidence="11" id="KW-1185">Reference proteome</keyword>
<dbReference type="OMA" id="KQMIGNR"/>
<dbReference type="PANTHER" id="PTHR11815">
    <property type="entry name" value="SUCCINYL-COA SYNTHETASE BETA CHAIN"/>
    <property type="match status" value="1"/>
</dbReference>
<comment type="cofactor">
    <cofactor evidence="7">
        <name>Mg(2+)</name>
        <dbReference type="ChEBI" id="CHEBI:18420"/>
    </cofactor>
    <text evidence="7">Binds 1 Mg(2+) ion per subunit.</text>
</comment>
<evidence type="ECO:0000313" key="11">
    <source>
        <dbReference type="Proteomes" id="UP000019763"/>
    </source>
</evidence>
<dbReference type="InterPro" id="IPR013815">
    <property type="entry name" value="ATP_grasp_subdomain_1"/>
</dbReference>
<dbReference type="FunFam" id="3.30.470.20:FF:000002">
    <property type="entry name" value="Succinate--CoA ligase [ADP-forming] subunit beta"/>
    <property type="match status" value="1"/>
</dbReference>
<dbReference type="HAMAP" id="MF_00558">
    <property type="entry name" value="Succ_CoA_beta"/>
    <property type="match status" value="1"/>
</dbReference>
<dbReference type="InterPro" id="IPR005809">
    <property type="entry name" value="Succ_CoA_ligase-like_bsu"/>
</dbReference>
<feature type="binding site" evidence="7">
    <location>
        <position position="66"/>
    </location>
    <ligand>
        <name>ATP</name>
        <dbReference type="ChEBI" id="CHEBI:30616"/>
    </ligand>
</feature>
<feature type="binding site" evidence="7">
    <location>
        <begin position="73"/>
        <end position="75"/>
    </location>
    <ligand>
        <name>ATP</name>
        <dbReference type="ChEBI" id="CHEBI:30616"/>
    </ligand>
</feature>
<feature type="binding site" evidence="7">
    <location>
        <position position="134"/>
    </location>
    <ligand>
        <name>ATP</name>
        <dbReference type="ChEBI" id="CHEBI:30616"/>
    </ligand>
</feature>
<evidence type="ECO:0000256" key="6">
    <source>
        <dbReference type="ARBA" id="ARBA00022842"/>
    </source>
</evidence>
<evidence type="ECO:0000259" key="9">
    <source>
        <dbReference type="Pfam" id="PF08442"/>
    </source>
</evidence>
<evidence type="ECO:0000313" key="10">
    <source>
        <dbReference type="EMBL" id="EZG61413.1"/>
    </source>
</evidence>
<gene>
    <name evidence="10" type="ORF">GNI_089130</name>
</gene>
<comment type="caution">
    <text evidence="10">The sequence shown here is derived from an EMBL/GenBank/DDBJ whole genome shotgun (WGS) entry which is preliminary data.</text>
</comment>
<keyword evidence="7" id="KW-0496">Mitochondrion</keyword>
<dbReference type="GO" id="GO:0004776">
    <property type="term" value="F:succinate-CoA ligase (GDP-forming) activity"/>
    <property type="evidence" value="ECO:0007669"/>
    <property type="project" value="TreeGrafter"/>
</dbReference>
<dbReference type="Proteomes" id="UP000019763">
    <property type="component" value="Unassembled WGS sequence"/>
</dbReference>
<dbReference type="InterPro" id="IPR005811">
    <property type="entry name" value="SUCC_ACL_C"/>
</dbReference>
<dbReference type="Gene3D" id="3.30.470.20">
    <property type="entry name" value="ATP-grasp fold, B domain"/>
    <property type="match status" value="1"/>
</dbReference>
<dbReference type="EC" id="6.2.1.5" evidence="7"/>
<keyword evidence="4 7" id="KW-0479">Metal-binding</keyword>
<organism evidence="10 11">
    <name type="scientific">Gregarina niphandrodes</name>
    <name type="common">Septate eugregarine</name>
    <dbReference type="NCBI Taxonomy" id="110365"/>
    <lineage>
        <taxon>Eukaryota</taxon>
        <taxon>Sar</taxon>
        <taxon>Alveolata</taxon>
        <taxon>Apicomplexa</taxon>
        <taxon>Conoidasida</taxon>
        <taxon>Gregarinasina</taxon>
        <taxon>Eugregarinorida</taxon>
        <taxon>Gregarinidae</taxon>
        <taxon>Gregarina</taxon>
    </lineage>
</organism>
<dbReference type="VEuPathDB" id="CryptoDB:GNI_089130"/>
<dbReference type="GO" id="GO:0005739">
    <property type="term" value="C:mitochondrion"/>
    <property type="evidence" value="ECO:0007669"/>
    <property type="project" value="UniProtKB-SubCell"/>
</dbReference>
<keyword evidence="7" id="KW-0067">ATP-binding</keyword>
<dbReference type="Gene3D" id="3.30.1490.20">
    <property type="entry name" value="ATP-grasp fold, A domain"/>
    <property type="match status" value="1"/>
</dbReference>
<comment type="catalytic activity">
    <reaction evidence="7">
        <text>succinate + ATP + CoA = succinyl-CoA + ADP + phosphate</text>
        <dbReference type="Rhea" id="RHEA:17661"/>
        <dbReference type="ChEBI" id="CHEBI:30031"/>
        <dbReference type="ChEBI" id="CHEBI:30616"/>
        <dbReference type="ChEBI" id="CHEBI:43474"/>
        <dbReference type="ChEBI" id="CHEBI:57287"/>
        <dbReference type="ChEBI" id="CHEBI:57292"/>
        <dbReference type="ChEBI" id="CHEBI:456216"/>
        <dbReference type="EC" id="6.2.1.5"/>
    </reaction>
</comment>
<dbReference type="Pfam" id="PF08442">
    <property type="entry name" value="ATP-grasp_2"/>
    <property type="match status" value="1"/>
</dbReference>
<feature type="binding site" evidence="7">
    <location>
        <position position="261"/>
    </location>
    <ligand>
        <name>Mg(2+)</name>
        <dbReference type="ChEBI" id="CHEBI:18420"/>
    </ligand>
</feature>
<comment type="pathway">
    <text evidence="1 7">Carbohydrate metabolism; tricarboxylic acid cycle; succinate from succinyl-CoA (ligase route): step 1/1.</text>
</comment>
<comment type="function">
    <text evidence="7">Succinyl-CoA synthetase functions in the citric acid cycle (TCA), coupling the hydrolysis of succinyl-CoA to the synthesis of ATP and thus represents the only step of substrate-level phosphorylation in the TCA. The beta subunit provides nucleotide specificity of the enzyme and binds the substrate succinate, while the binding sites for coenzyme A and phosphate are found in the alpha subunit.</text>
</comment>
<evidence type="ECO:0000256" key="3">
    <source>
        <dbReference type="ARBA" id="ARBA00022598"/>
    </source>
</evidence>
<dbReference type="GO" id="GO:0005524">
    <property type="term" value="F:ATP binding"/>
    <property type="evidence" value="ECO:0007669"/>
    <property type="project" value="UniProtKB-UniRule"/>
</dbReference>
<dbReference type="GO" id="GO:0006104">
    <property type="term" value="P:succinyl-CoA metabolic process"/>
    <property type="evidence" value="ECO:0007669"/>
    <property type="project" value="TreeGrafter"/>
</dbReference>
<proteinExistence type="inferred from homology"/>
<feature type="binding site" evidence="7">
    <location>
        <position position="312"/>
    </location>
    <ligand>
        <name>substrate</name>
        <note>ligand shared with subunit alpha</note>
    </ligand>
</feature>
<dbReference type="eggNOG" id="KOG1447">
    <property type="taxonomic scope" value="Eukaryota"/>
</dbReference>
<protein>
    <recommendedName>
        <fullName evidence="7">Succinate--CoA ligase [ADP-forming] subunit beta, mitochondrial</fullName>
        <ecNumber evidence="7">6.2.1.5</ecNumber>
    </recommendedName>
    <alternativeName>
        <fullName evidence="7">Succinyl-CoA synthetase beta chain</fullName>
        <shortName evidence="7">SCS-beta</shortName>
    </alternativeName>
</protein>
<comment type="similarity">
    <text evidence="7">Belongs to the succinate/malate CoA ligase beta subunit family.</text>
</comment>
<dbReference type="GO" id="GO:0004775">
    <property type="term" value="F:succinate-CoA ligase (ADP-forming) activity"/>
    <property type="evidence" value="ECO:0007669"/>
    <property type="project" value="UniProtKB-UniRule"/>
</dbReference>
<comment type="subcellular location">
    <subcellularLocation>
        <location evidence="7">Mitochondrion</location>
    </subcellularLocation>
</comment>
<dbReference type="InterPro" id="IPR016102">
    <property type="entry name" value="Succinyl-CoA_synth-like"/>
</dbReference>
<name>A0A023B5N1_GRENI</name>
<dbReference type="PIRSF" id="PIRSF001554">
    <property type="entry name" value="SucCS_beta"/>
    <property type="match status" value="1"/>
</dbReference>
<keyword evidence="6 7" id="KW-0460">Magnesium</keyword>
<keyword evidence="3 7" id="KW-0436">Ligase</keyword>
<accession>A0A023B5N1</accession>
<evidence type="ECO:0000256" key="7">
    <source>
        <dbReference type="HAMAP-Rule" id="MF_03219"/>
    </source>
</evidence>
<evidence type="ECO:0000256" key="5">
    <source>
        <dbReference type="ARBA" id="ARBA00022741"/>
    </source>
</evidence>
<evidence type="ECO:0000259" key="8">
    <source>
        <dbReference type="Pfam" id="PF00549"/>
    </source>
</evidence>
<dbReference type="PROSITE" id="PS01217">
    <property type="entry name" value="SUCCINYL_COA_LIG_3"/>
    <property type="match status" value="1"/>
</dbReference>
<keyword evidence="5 7" id="KW-0547">Nucleotide-binding</keyword>
<dbReference type="InterPro" id="IPR017866">
    <property type="entry name" value="Succ-CoA_synthase_bsu_CS"/>
</dbReference>
<dbReference type="GO" id="GO:0042709">
    <property type="term" value="C:succinate-CoA ligase complex"/>
    <property type="evidence" value="ECO:0007669"/>
    <property type="project" value="TreeGrafter"/>
</dbReference>
<reference evidence="10" key="1">
    <citation type="submission" date="2013-12" db="EMBL/GenBank/DDBJ databases">
        <authorList>
            <person name="Omoto C.K."/>
            <person name="Sibley D."/>
            <person name="Venepally P."/>
            <person name="Hadjithomas M."/>
            <person name="Karamycheva S."/>
            <person name="Brunk B."/>
            <person name="Roos D."/>
            <person name="Caler E."/>
            <person name="Lorenzi H."/>
        </authorList>
    </citation>
    <scope>NUCLEOTIDE SEQUENCE</scope>
</reference>
<dbReference type="AlphaFoldDB" id="A0A023B5N1"/>
<dbReference type="FunFam" id="3.40.50.261:FF:000001">
    <property type="entry name" value="Succinate--CoA ligase [ADP-forming] subunit beta"/>
    <property type="match status" value="1"/>
</dbReference>
<dbReference type="PANTHER" id="PTHR11815:SF10">
    <property type="entry name" value="SUCCINATE--COA LIGASE [GDP-FORMING] SUBUNIT BETA, MITOCHONDRIAL"/>
    <property type="match status" value="1"/>
</dbReference>
<dbReference type="Gene3D" id="3.40.50.261">
    <property type="entry name" value="Succinyl-CoA synthetase domains"/>
    <property type="match status" value="1"/>
</dbReference>
<dbReference type="GO" id="GO:0006099">
    <property type="term" value="P:tricarboxylic acid cycle"/>
    <property type="evidence" value="ECO:0007669"/>
    <property type="project" value="UniProtKB-UniRule"/>
</dbReference>
<feature type="domain" description="ATP-grasp fold succinyl-CoA synthetase-type" evidence="9">
    <location>
        <begin position="20"/>
        <end position="250"/>
    </location>
</feature>
<feature type="binding site" evidence="7">
    <location>
        <position position="247"/>
    </location>
    <ligand>
        <name>Mg(2+)</name>
        <dbReference type="ChEBI" id="CHEBI:18420"/>
    </ligand>
</feature>
<dbReference type="OrthoDB" id="1552at2759"/>
<evidence type="ECO:0000256" key="2">
    <source>
        <dbReference type="ARBA" id="ARBA00022532"/>
    </source>
</evidence>
<dbReference type="EMBL" id="AFNH02000668">
    <property type="protein sequence ID" value="EZG61413.1"/>
    <property type="molecule type" value="Genomic_DNA"/>
</dbReference>
<dbReference type="SUPFAM" id="SSF56059">
    <property type="entry name" value="Glutathione synthetase ATP-binding domain-like"/>
    <property type="match status" value="1"/>
</dbReference>